<sequence length="472" mass="53568">MNGPNHIQSHDSGTLLSDNARSDSIHEGGSTSVFRQATWLLIPTPHPHVTSLLTNNNILKNLVMFLAIIFVVVVQSVGPSYSETISEIYGGEVLPSDHYFESGPFGGTQGGEWFTDFWQSLNGRVIKPTHWPDAINVRSGERVDSIQMFYGPYHGALHGGEGGSLGKIKLYAGDRIVRVTGRQGGKRLGPYGGTGGYFFEARPPQDDCFLAWISGRSHLRLDSISFHWRCATSYRLQAQKDPPTYDNLEESFDFGEEIGEFYASFARLGACQNVAIHYGDSMYKRLLFNVRKRHPEIPTSFVNYTHAYRFLKTLNPSLQLVLGNSRQMLTQAFVNGENDTFDANDFWLIQVPNVNNTLAIQRLFTDVNLQYNSLTFVWSSSKTNQGQFDLKEVYKLNDYTPNIEILDYGFWNPPNGLVVNELIIWERRANMKRQRFRVAANFNPPYITKVTKNCRDDQCFQGMFPEVWHALA</sequence>
<name>A0A553NQD3_TIGCA</name>
<dbReference type="SUPFAM" id="SSF51101">
    <property type="entry name" value="Mannose-binding lectins"/>
    <property type="match status" value="1"/>
</dbReference>
<dbReference type="InterPro" id="IPR001229">
    <property type="entry name" value="Jacalin-like_lectin_dom"/>
</dbReference>
<dbReference type="Proteomes" id="UP000318571">
    <property type="component" value="Chromosome 4"/>
</dbReference>
<dbReference type="Pfam" id="PF01419">
    <property type="entry name" value="Jacalin"/>
    <property type="match status" value="1"/>
</dbReference>
<evidence type="ECO:0000256" key="1">
    <source>
        <dbReference type="SAM" id="MobiDB-lite"/>
    </source>
</evidence>
<keyword evidence="4" id="KW-1185">Reference proteome</keyword>
<feature type="compositionally biased region" description="Polar residues" evidence="1">
    <location>
        <begin position="1"/>
        <end position="19"/>
    </location>
</feature>
<organism evidence="3 4">
    <name type="scientific">Tigriopus californicus</name>
    <name type="common">Marine copepod</name>
    <dbReference type="NCBI Taxonomy" id="6832"/>
    <lineage>
        <taxon>Eukaryota</taxon>
        <taxon>Metazoa</taxon>
        <taxon>Ecdysozoa</taxon>
        <taxon>Arthropoda</taxon>
        <taxon>Crustacea</taxon>
        <taxon>Multicrustacea</taxon>
        <taxon>Hexanauplia</taxon>
        <taxon>Copepoda</taxon>
        <taxon>Harpacticoida</taxon>
        <taxon>Harpacticidae</taxon>
        <taxon>Tigriopus</taxon>
    </lineage>
</organism>
<evidence type="ECO:0000313" key="4">
    <source>
        <dbReference type="Proteomes" id="UP000318571"/>
    </source>
</evidence>
<dbReference type="AlphaFoldDB" id="A0A553NQD3"/>
<accession>A0A553NQD3</accession>
<proteinExistence type="predicted"/>
<evidence type="ECO:0000313" key="3">
    <source>
        <dbReference type="EMBL" id="TRY67651.1"/>
    </source>
</evidence>
<dbReference type="Gene3D" id="2.100.10.30">
    <property type="entry name" value="Jacalin-like lectin domain"/>
    <property type="match status" value="1"/>
</dbReference>
<protein>
    <recommendedName>
        <fullName evidence="2">Jacalin-type lectin domain-containing protein</fullName>
    </recommendedName>
</protein>
<feature type="region of interest" description="Disordered" evidence="1">
    <location>
        <begin position="1"/>
        <end position="21"/>
    </location>
</feature>
<feature type="domain" description="Jacalin-type lectin" evidence="2">
    <location>
        <begin position="102"/>
        <end position="186"/>
    </location>
</feature>
<reference evidence="3 4" key="1">
    <citation type="journal article" date="2018" name="Nat. Ecol. Evol.">
        <title>Genomic signatures of mitonuclear coevolution across populations of Tigriopus californicus.</title>
        <authorList>
            <person name="Barreto F.S."/>
            <person name="Watson E.T."/>
            <person name="Lima T.G."/>
            <person name="Willett C.S."/>
            <person name="Edmands S."/>
            <person name="Li W."/>
            <person name="Burton R.S."/>
        </authorList>
    </citation>
    <scope>NUCLEOTIDE SEQUENCE [LARGE SCALE GENOMIC DNA]</scope>
    <source>
        <strain evidence="3 4">San Diego</strain>
    </source>
</reference>
<dbReference type="EMBL" id="VCGU01000011">
    <property type="protein sequence ID" value="TRY67651.1"/>
    <property type="molecule type" value="Genomic_DNA"/>
</dbReference>
<comment type="caution">
    <text evidence="3">The sequence shown here is derived from an EMBL/GenBank/DDBJ whole genome shotgun (WGS) entry which is preliminary data.</text>
</comment>
<gene>
    <name evidence="3" type="ORF">TCAL_05864</name>
</gene>
<evidence type="ECO:0000259" key="2">
    <source>
        <dbReference type="Pfam" id="PF01419"/>
    </source>
</evidence>
<dbReference type="InterPro" id="IPR036404">
    <property type="entry name" value="Jacalin-like_lectin_dom_sf"/>
</dbReference>